<evidence type="ECO:0000313" key="4">
    <source>
        <dbReference type="Proteomes" id="UP000656042"/>
    </source>
</evidence>
<gene>
    <name evidence="3" type="ORF">GCM10012284_17230</name>
</gene>
<protein>
    <recommendedName>
        <fullName evidence="2">DUF2231 domain-containing protein</fullName>
    </recommendedName>
</protein>
<proteinExistence type="predicted"/>
<keyword evidence="4" id="KW-1185">Reference proteome</keyword>
<evidence type="ECO:0000313" key="3">
    <source>
        <dbReference type="EMBL" id="GGK83657.1"/>
    </source>
</evidence>
<organism evidence="3 4">
    <name type="scientific">Mangrovihabitans endophyticus</name>
    <dbReference type="NCBI Taxonomy" id="1751298"/>
    <lineage>
        <taxon>Bacteria</taxon>
        <taxon>Bacillati</taxon>
        <taxon>Actinomycetota</taxon>
        <taxon>Actinomycetes</taxon>
        <taxon>Micromonosporales</taxon>
        <taxon>Micromonosporaceae</taxon>
        <taxon>Mangrovihabitans</taxon>
    </lineage>
</organism>
<feature type="domain" description="DUF2231" evidence="2">
    <location>
        <begin position="13"/>
        <end position="161"/>
    </location>
</feature>
<feature type="transmembrane region" description="Helical" evidence="1">
    <location>
        <begin position="48"/>
        <end position="66"/>
    </location>
</feature>
<name>A0A8J3BY45_9ACTN</name>
<sequence length="164" mass="17651">MIEEANVFDQIGGLPVHALVVHAAVVFVPLLAVGSVIYAMVIPWRPRVGWAVTILAVLTPVTTLVAKESGEQLLDRLRERGLSGRGLEILTDHEGYGSMTFWFSLALGLVTLLMVAVARARRTKTMPRVVEIVLAVAAVALAVVSGYYVYRTGDSGATAVWGTY</sequence>
<keyword evidence="1" id="KW-0472">Membrane</keyword>
<dbReference type="EMBL" id="BMMX01000004">
    <property type="protein sequence ID" value="GGK83657.1"/>
    <property type="molecule type" value="Genomic_DNA"/>
</dbReference>
<dbReference type="InterPro" id="IPR019251">
    <property type="entry name" value="DUF2231_TM"/>
</dbReference>
<reference evidence="3" key="2">
    <citation type="submission" date="2020-09" db="EMBL/GenBank/DDBJ databases">
        <authorList>
            <person name="Sun Q."/>
            <person name="Zhou Y."/>
        </authorList>
    </citation>
    <scope>NUCLEOTIDE SEQUENCE</scope>
    <source>
        <strain evidence="3">CGMCC 4.7299</strain>
    </source>
</reference>
<keyword evidence="1" id="KW-0812">Transmembrane</keyword>
<reference evidence="3" key="1">
    <citation type="journal article" date="2014" name="Int. J. Syst. Evol. Microbiol.">
        <title>Complete genome sequence of Corynebacterium casei LMG S-19264T (=DSM 44701T), isolated from a smear-ripened cheese.</title>
        <authorList>
            <consortium name="US DOE Joint Genome Institute (JGI-PGF)"/>
            <person name="Walter F."/>
            <person name="Albersmeier A."/>
            <person name="Kalinowski J."/>
            <person name="Ruckert C."/>
        </authorList>
    </citation>
    <scope>NUCLEOTIDE SEQUENCE</scope>
    <source>
        <strain evidence="3">CGMCC 4.7299</strain>
    </source>
</reference>
<dbReference type="Proteomes" id="UP000656042">
    <property type="component" value="Unassembled WGS sequence"/>
</dbReference>
<evidence type="ECO:0000259" key="2">
    <source>
        <dbReference type="Pfam" id="PF09990"/>
    </source>
</evidence>
<accession>A0A8J3BY45</accession>
<comment type="caution">
    <text evidence="3">The sequence shown here is derived from an EMBL/GenBank/DDBJ whole genome shotgun (WGS) entry which is preliminary data.</text>
</comment>
<feature type="transmembrane region" description="Helical" evidence="1">
    <location>
        <begin position="20"/>
        <end position="41"/>
    </location>
</feature>
<feature type="transmembrane region" description="Helical" evidence="1">
    <location>
        <begin position="129"/>
        <end position="150"/>
    </location>
</feature>
<evidence type="ECO:0000256" key="1">
    <source>
        <dbReference type="SAM" id="Phobius"/>
    </source>
</evidence>
<dbReference type="Pfam" id="PF09990">
    <property type="entry name" value="DUF2231"/>
    <property type="match status" value="1"/>
</dbReference>
<feature type="transmembrane region" description="Helical" evidence="1">
    <location>
        <begin position="99"/>
        <end position="117"/>
    </location>
</feature>
<keyword evidence="1" id="KW-1133">Transmembrane helix</keyword>
<dbReference type="AlphaFoldDB" id="A0A8J3BY45"/>